<accession>M5S445</accession>
<dbReference type="InterPro" id="IPR034804">
    <property type="entry name" value="SQR/QFR_C/D"/>
</dbReference>
<dbReference type="CDD" id="cd03497">
    <property type="entry name" value="SQR_TypeB_1_TM"/>
    <property type="match status" value="1"/>
</dbReference>
<evidence type="ECO:0000313" key="3">
    <source>
        <dbReference type="EMBL" id="EMI26280.1"/>
    </source>
</evidence>
<feature type="transmembrane region" description="Helical" evidence="2">
    <location>
        <begin position="196"/>
        <end position="223"/>
    </location>
</feature>
<dbReference type="EMBL" id="ANOF01000097">
    <property type="protein sequence ID" value="EMI26280.1"/>
    <property type="molecule type" value="Genomic_DNA"/>
</dbReference>
<dbReference type="Proteomes" id="UP000011996">
    <property type="component" value="Unassembled WGS sequence"/>
</dbReference>
<evidence type="ECO:0000256" key="2">
    <source>
        <dbReference type="SAM" id="Phobius"/>
    </source>
</evidence>
<evidence type="ECO:0000313" key="4">
    <source>
        <dbReference type="Proteomes" id="UP000011996"/>
    </source>
</evidence>
<dbReference type="InterPro" id="IPR016002">
    <property type="entry name" value="Succ_DH_cyt_b558_Firmicute"/>
</dbReference>
<feature type="compositionally biased region" description="Acidic residues" evidence="1">
    <location>
        <begin position="293"/>
        <end position="310"/>
    </location>
</feature>
<gene>
    <name evidence="3" type="ORF">RESH_03086</name>
</gene>
<feature type="transmembrane region" description="Helical" evidence="2">
    <location>
        <begin position="49"/>
        <end position="67"/>
    </location>
</feature>
<comment type="caution">
    <text evidence="3">The sequence shown here is derived from an EMBL/GenBank/DDBJ whole genome shotgun (WGS) entry which is preliminary data.</text>
</comment>
<feature type="region of interest" description="Disordered" evidence="1">
    <location>
        <begin position="286"/>
        <end position="310"/>
    </location>
</feature>
<dbReference type="SUPFAM" id="SSF81343">
    <property type="entry name" value="Fumarate reductase respiratory complex transmembrane subunits"/>
    <property type="match status" value="1"/>
</dbReference>
<feature type="transmembrane region" description="Helical" evidence="2">
    <location>
        <begin position="139"/>
        <end position="159"/>
    </location>
</feature>
<dbReference type="GO" id="GO:0016020">
    <property type="term" value="C:membrane"/>
    <property type="evidence" value="ECO:0007669"/>
    <property type="project" value="InterPro"/>
</dbReference>
<reference evidence="3 4" key="1">
    <citation type="journal article" date="2013" name="Mar. Genomics">
        <title>Expression of sulfatases in Rhodopirellula baltica and the diversity of sulfatases in the genus Rhodopirellula.</title>
        <authorList>
            <person name="Wegner C.E."/>
            <person name="Richter-Heitmann T."/>
            <person name="Klindworth A."/>
            <person name="Klockow C."/>
            <person name="Richter M."/>
            <person name="Achstetter T."/>
            <person name="Glockner F.O."/>
            <person name="Harder J."/>
        </authorList>
    </citation>
    <scope>NUCLEOTIDE SEQUENCE [LARGE SCALE GENOMIC DNA]</scope>
    <source>
        <strain evidence="3 4">SH398</strain>
    </source>
</reference>
<name>M5S445_9BACT</name>
<dbReference type="PATRIC" id="fig|1263868.3.peg.3339"/>
<dbReference type="Gene3D" id="1.20.1300.10">
    <property type="entry name" value="Fumarate reductase/succinate dehydrogenase, transmembrane subunit"/>
    <property type="match status" value="1"/>
</dbReference>
<keyword evidence="2" id="KW-0472">Membrane</keyword>
<proteinExistence type="predicted"/>
<evidence type="ECO:0000256" key="1">
    <source>
        <dbReference type="SAM" id="MobiDB-lite"/>
    </source>
</evidence>
<dbReference type="STRING" id="1263868.RESH_03086"/>
<sequence>MDALRRYLKRWTTVLRLASFHLKKTWTPVSELTRSQSFFLRHEFAIRRLHSLTGIVPLGVYMVIHLTTNASLLNGTETFQRAVFMIHSLGDLLPVVEWGGIFAPLLFHAILGVWIIRTGKSNLGNYQFTGNRRYVWQRWTGLIALVFLMTHVLHLHGWFHAGFWLAIMEPLGFASFDPYNAASSLGEAMQGYVWPAFYLAGVLATVYHLANGIWTAGITWGFWVSPQAQQRATKVCVAFGVILAVIGTAAWWGAVRMDAEDIAQARADENIMYEAAKETGLAYDMPEKRTPVDVEEAESASGSDDDVITE</sequence>
<feature type="transmembrane region" description="Helical" evidence="2">
    <location>
        <begin position="98"/>
        <end position="118"/>
    </location>
</feature>
<keyword evidence="2" id="KW-0812">Transmembrane</keyword>
<organism evidence="3 4">
    <name type="scientific">Rhodopirellula europaea SH398</name>
    <dbReference type="NCBI Taxonomy" id="1263868"/>
    <lineage>
        <taxon>Bacteria</taxon>
        <taxon>Pseudomonadati</taxon>
        <taxon>Planctomycetota</taxon>
        <taxon>Planctomycetia</taxon>
        <taxon>Pirellulales</taxon>
        <taxon>Pirellulaceae</taxon>
        <taxon>Rhodopirellula</taxon>
    </lineage>
</organism>
<protein>
    <submittedName>
        <fullName evidence="3">Succinate dehydrogenase (Or fumarate reductase) cytochrome b subunit, b558 family</fullName>
    </submittedName>
</protein>
<keyword evidence="2" id="KW-1133">Transmembrane helix</keyword>
<feature type="transmembrane region" description="Helical" evidence="2">
    <location>
        <begin position="235"/>
        <end position="254"/>
    </location>
</feature>
<dbReference type="AlphaFoldDB" id="M5S445"/>